<keyword evidence="1" id="KW-0472">Membrane</keyword>
<keyword evidence="1" id="KW-1133">Transmembrane helix</keyword>
<accession>A0A5E4QQ32</accession>
<organism evidence="2 3">
    <name type="scientific">Leptidea sinapis</name>
    <dbReference type="NCBI Taxonomy" id="189913"/>
    <lineage>
        <taxon>Eukaryota</taxon>
        <taxon>Metazoa</taxon>
        <taxon>Ecdysozoa</taxon>
        <taxon>Arthropoda</taxon>
        <taxon>Hexapoda</taxon>
        <taxon>Insecta</taxon>
        <taxon>Pterygota</taxon>
        <taxon>Neoptera</taxon>
        <taxon>Endopterygota</taxon>
        <taxon>Lepidoptera</taxon>
        <taxon>Glossata</taxon>
        <taxon>Ditrysia</taxon>
        <taxon>Papilionoidea</taxon>
        <taxon>Pieridae</taxon>
        <taxon>Dismorphiinae</taxon>
        <taxon>Leptidea</taxon>
    </lineage>
</organism>
<proteinExistence type="predicted"/>
<feature type="transmembrane region" description="Helical" evidence="1">
    <location>
        <begin position="22"/>
        <end position="41"/>
    </location>
</feature>
<evidence type="ECO:0000313" key="2">
    <source>
        <dbReference type="EMBL" id="VVD00392.1"/>
    </source>
</evidence>
<reference evidence="2 3" key="1">
    <citation type="submission" date="2017-07" db="EMBL/GenBank/DDBJ databases">
        <authorList>
            <person name="Talla V."/>
            <person name="Backstrom N."/>
        </authorList>
    </citation>
    <scope>NUCLEOTIDE SEQUENCE [LARGE SCALE GENOMIC DNA]</scope>
</reference>
<protein>
    <submittedName>
        <fullName evidence="2">Uncharacterized protein</fullName>
    </submittedName>
</protein>
<name>A0A5E4QQ32_9NEOP</name>
<dbReference type="EMBL" id="FZQP02004667">
    <property type="protein sequence ID" value="VVD00392.1"/>
    <property type="molecule type" value="Genomic_DNA"/>
</dbReference>
<keyword evidence="1" id="KW-0812">Transmembrane</keyword>
<gene>
    <name evidence="2" type="ORF">LSINAPIS_LOCUS11038</name>
</gene>
<dbReference type="AlphaFoldDB" id="A0A5E4QQ32"/>
<sequence>MQMYDKIADCIYLFNKIYAGQILIMFDSWLLTTVLVICRYLSPTLKYLEVFGSDLFYYTFLNIRPLFLTKISDVLIQEQKNILSGLIHVLVHDDGTTCLVFMLHASFLSSRSTQI</sequence>
<evidence type="ECO:0000313" key="3">
    <source>
        <dbReference type="Proteomes" id="UP000324832"/>
    </source>
</evidence>
<evidence type="ECO:0000256" key="1">
    <source>
        <dbReference type="SAM" id="Phobius"/>
    </source>
</evidence>
<dbReference type="Proteomes" id="UP000324832">
    <property type="component" value="Unassembled WGS sequence"/>
</dbReference>
<keyword evidence="3" id="KW-1185">Reference proteome</keyword>